<reference evidence="2" key="1">
    <citation type="submission" date="2015-09" db="EMBL/GenBank/DDBJ databases">
        <authorList>
            <person name="Rodrigo-Torres L."/>
            <person name="Arahal D.R."/>
        </authorList>
    </citation>
    <scope>NUCLEOTIDE SEQUENCE [LARGE SCALE GENOMIC DNA]</scope>
    <source>
        <strain evidence="2">CECT 5091</strain>
    </source>
</reference>
<name>A0A0N7M8U5_9RHOB</name>
<organism evidence="1 2">
    <name type="scientific">Ruegeria denitrificans</name>
    <dbReference type="NCBI Taxonomy" id="1715692"/>
    <lineage>
        <taxon>Bacteria</taxon>
        <taxon>Pseudomonadati</taxon>
        <taxon>Pseudomonadota</taxon>
        <taxon>Alphaproteobacteria</taxon>
        <taxon>Rhodobacterales</taxon>
        <taxon>Roseobacteraceae</taxon>
        <taxon>Ruegeria</taxon>
    </lineage>
</organism>
<gene>
    <name evidence="1" type="ORF">RUE5091_01056</name>
</gene>
<protein>
    <submittedName>
        <fullName evidence="1">Uncharacterized protein</fullName>
    </submittedName>
</protein>
<dbReference type="RefSeq" id="WP_058280826.1">
    <property type="nucleotide sequence ID" value="NZ_CYUD01000003.1"/>
</dbReference>
<dbReference type="OrthoDB" id="7223515at2"/>
<dbReference type="Proteomes" id="UP000051260">
    <property type="component" value="Unassembled WGS sequence"/>
</dbReference>
<keyword evidence="2" id="KW-1185">Reference proteome</keyword>
<dbReference type="AlphaFoldDB" id="A0A0N7M8U5"/>
<proteinExistence type="predicted"/>
<accession>A0A0N7M8U5</accession>
<dbReference type="EMBL" id="CYUD01000003">
    <property type="protein sequence ID" value="CUJ91081.1"/>
    <property type="molecule type" value="Genomic_DNA"/>
</dbReference>
<sequence length="71" mass="7397">MQIVQVIDPLVEVSPVLDDATLTLCAGSVFAVVHGAVKLTLEGRFGALGAGAVRSRLSEFALQVLRGYQAA</sequence>
<evidence type="ECO:0000313" key="1">
    <source>
        <dbReference type="EMBL" id="CUJ91081.1"/>
    </source>
</evidence>
<evidence type="ECO:0000313" key="2">
    <source>
        <dbReference type="Proteomes" id="UP000051260"/>
    </source>
</evidence>